<protein>
    <submittedName>
        <fullName evidence="1">Uncharacterized protein</fullName>
    </submittedName>
</protein>
<gene>
    <name evidence="1" type="ORF">Vau01_040910</name>
</gene>
<dbReference type="EMBL" id="BOPG01000025">
    <property type="protein sequence ID" value="GIJ56575.1"/>
    <property type="molecule type" value="Genomic_DNA"/>
</dbReference>
<evidence type="ECO:0000313" key="2">
    <source>
        <dbReference type="Proteomes" id="UP000612585"/>
    </source>
</evidence>
<comment type="caution">
    <text evidence="1">The sequence shown here is derived from an EMBL/GenBank/DDBJ whole genome shotgun (WGS) entry which is preliminary data.</text>
</comment>
<organism evidence="1 2">
    <name type="scientific">Virgisporangium aurantiacum</name>
    <dbReference type="NCBI Taxonomy" id="175570"/>
    <lineage>
        <taxon>Bacteria</taxon>
        <taxon>Bacillati</taxon>
        <taxon>Actinomycetota</taxon>
        <taxon>Actinomycetes</taxon>
        <taxon>Micromonosporales</taxon>
        <taxon>Micromonosporaceae</taxon>
        <taxon>Virgisporangium</taxon>
    </lineage>
</organism>
<accession>A0A8J4DZC4</accession>
<dbReference type="Proteomes" id="UP000612585">
    <property type="component" value="Unassembled WGS sequence"/>
</dbReference>
<sequence length="97" mass="10840">MYRSGMTKKIAISIPDDVAERLAAGDIENVSAYVTEAVRRQIATEQLHANLAGVGIHVTKDGVDRWRRVLAERRAAMTPDRWQAARDHLDGVMRGEQ</sequence>
<evidence type="ECO:0000313" key="1">
    <source>
        <dbReference type="EMBL" id="GIJ56575.1"/>
    </source>
</evidence>
<name>A0A8J4DZC4_9ACTN</name>
<proteinExistence type="predicted"/>
<keyword evidence="2" id="KW-1185">Reference proteome</keyword>
<reference evidence="1" key="1">
    <citation type="submission" date="2021-01" db="EMBL/GenBank/DDBJ databases">
        <title>Whole genome shotgun sequence of Virgisporangium aurantiacum NBRC 16421.</title>
        <authorList>
            <person name="Komaki H."/>
            <person name="Tamura T."/>
        </authorList>
    </citation>
    <scope>NUCLEOTIDE SEQUENCE</scope>
    <source>
        <strain evidence="1">NBRC 16421</strain>
    </source>
</reference>
<dbReference type="AlphaFoldDB" id="A0A8J4DZC4"/>